<accession>A0A7W8J616</accession>
<sequence length="122" mass="13851">MMQYALTLTSLFERAGKLFPNVEIVSRRPDNSTHRYTYRDWHRRARALAAALQSFGVRPGDRVATLMGQNPSRARTHRLEDCHGSRSPAIAALGEEAKDDYLLTNPTIRNAKAIVRSTTRQR</sequence>
<dbReference type="Pfam" id="PF00501">
    <property type="entry name" value="AMP-binding"/>
    <property type="match status" value="1"/>
</dbReference>
<reference evidence="2 3" key="1">
    <citation type="submission" date="2020-08" db="EMBL/GenBank/DDBJ databases">
        <title>Genomic Encyclopedia of Type Strains, Phase IV (KMG-V): Genome sequencing to study the core and pangenomes of soil and plant-associated prokaryotes.</title>
        <authorList>
            <person name="Whitman W."/>
        </authorList>
    </citation>
    <scope>NUCLEOTIDE SEQUENCE [LARGE SCALE GENOMIC DNA]</scope>
    <source>
        <strain evidence="2 3">M8US30</strain>
    </source>
</reference>
<dbReference type="InterPro" id="IPR042099">
    <property type="entry name" value="ANL_N_sf"/>
</dbReference>
<organism evidence="2 3">
    <name type="scientific">Tunturiibacter lichenicola</name>
    <dbReference type="NCBI Taxonomy" id="2051959"/>
    <lineage>
        <taxon>Bacteria</taxon>
        <taxon>Pseudomonadati</taxon>
        <taxon>Acidobacteriota</taxon>
        <taxon>Terriglobia</taxon>
        <taxon>Terriglobales</taxon>
        <taxon>Acidobacteriaceae</taxon>
        <taxon>Tunturiibacter</taxon>
    </lineage>
</organism>
<evidence type="ECO:0000313" key="2">
    <source>
        <dbReference type="EMBL" id="MBB5343299.1"/>
    </source>
</evidence>
<dbReference type="GO" id="GO:0016874">
    <property type="term" value="F:ligase activity"/>
    <property type="evidence" value="ECO:0007669"/>
    <property type="project" value="UniProtKB-KW"/>
</dbReference>
<name>A0A7W8J616_9BACT</name>
<keyword evidence="2" id="KW-0436">Ligase</keyword>
<proteinExistence type="predicted"/>
<dbReference type="EMBL" id="JACHDZ010000001">
    <property type="protein sequence ID" value="MBB5343299.1"/>
    <property type="molecule type" value="Genomic_DNA"/>
</dbReference>
<comment type="caution">
    <text evidence="2">The sequence shown here is derived from an EMBL/GenBank/DDBJ whole genome shotgun (WGS) entry which is preliminary data.</text>
</comment>
<dbReference type="SUPFAM" id="SSF56801">
    <property type="entry name" value="Acetyl-CoA synthetase-like"/>
    <property type="match status" value="1"/>
</dbReference>
<gene>
    <name evidence="2" type="ORF">HDF10_001249</name>
</gene>
<evidence type="ECO:0000313" key="3">
    <source>
        <dbReference type="Proteomes" id="UP000569092"/>
    </source>
</evidence>
<dbReference type="InterPro" id="IPR000873">
    <property type="entry name" value="AMP-dep_synth/lig_dom"/>
</dbReference>
<feature type="domain" description="AMP-dependent synthetase/ligase" evidence="1">
    <location>
        <begin position="12"/>
        <end position="71"/>
    </location>
</feature>
<dbReference type="Proteomes" id="UP000569092">
    <property type="component" value="Unassembled WGS sequence"/>
</dbReference>
<evidence type="ECO:0000259" key="1">
    <source>
        <dbReference type="Pfam" id="PF00501"/>
    </source>
</evidence>
<dbReference type="Gene3D" id="3.40.50.12780">
    <property type="entry name" value="N-terminal domain of ligase-like"/>
    <property type="match status" value="1"/>
</dbReference>
<dbReference type="AlphaFoldDB" id="A0A7W8J616"/>
<protein>
    <submittedName>
        <fullName evidence="2">Acyl-CoA synthetase (AMP-forming)/AMP-acid ligase II</fullName>
    </submittedName>
</protein>